<dbReference type="InterPro" id="IPR045057">
    <property type="entry name" value="Gcn5-rel_NAT"/>
</dbReference>
<dbReference type="InterPro" id="IPR031165">
    <property type="entry name" value="GNAT_YJDJ"/>
</dbReference>
<dbReference type="InterPro" id="IPR016181">
    <property type="entry name" value="Acyl_CoA_acyltransferase"/>
</dbReference>
<accession>A0A6J6P059</accession>
<dbReference type="Gene3D" id="3.40.630.30">
    <property type="match status" value="1"/>
</dbReference>
<name>A0A6J6P059_9ZZZZ</name>
<gene>
    <name evidence="2" type="ORF">UFOPK2373_00853</name>
</gene>
<sequence>MDPHVLHNPELSRYELWLGEEKIGHADYVFVGDEMQFPHTEVDPAHQGKNYAAILMREAFADVREKNLGKVWPVCPYVVTYMKRHPETHDLLARELN</sequence>
<reference evidence="2" key="1">
    <citation type="submission" date="2020-05" db="EMBL/GenBank/DDBJ databases">
        <authorList>
            <person name="Chiriac C."/>
            <person name="Salcher M."/>
            <person name="Ghai R."/>
            <person name="Kavagutti S V."/>
        </authorList>
    </citation>
    <scope>NUCLEOTIDE SEQUENCE</scope>
</reference>
<organism evidence="2">
    <name type="scientific">freshwater metagenome</name>
    <dbReference type="NCBI Taxonomy" id="449393"/>
    <lineage>
        <taxon>unclassified sequences</taxon>
        <taxon>metagenomes</taxon>
        <taxon>ecological metagenomes</taxon>
    </lineage>
</organism>
<feature type="domain" description="N-acetyltransferase" evidence="1">
    <location>
        <begin position="6"/>
        <end position="93"/>
    </location>
</feature>
<dbReference type="CDD" id="cd04301">
    <property type="entry name" value="NAT_SF"/>
    <property type="match status" value="1"/>
</dbReference>
<dbReference type="PROSITE" id="PS51729">
    <property type="entry name" value="GNAT_YJDJ"/>
    <property type="match status" value="1"/>
</dbReference>
<dbReference type="AlphaFoldDB" id="A0A6J6P059"/>
<dbReference type="EMBL" id="CAEZXL010000156">
    <property type="protein sequence ID" value="CAB4692126.1"/>
    <property type="molecule type" value="Genomic_DNA"/>
</dbReference>
<dbReference type="Pfam" id="PF14542">
    <property type="entry name" value="Acetyltransf_CG"/>
    <property type="match status" value="1"/>
</dbReference>
<evidence type="ECO:0000313" key="2">
    <source>
        <dbReference type="EMBL" id="CAB4692126.1"/>
    </source>
</evidence>
<proteinExistence type="predicted"/>
<dbReference type="PANTHER" id="PTHR31435:SF10">
    <property type="entry name" value="BSR4717 PROTEIN"/>
    <property type="match status" value="1"/>
</dbReference>
<evidence type="ECO:0000259" key="1">
    <source>
        <dbReference type="PROSITE" id="PS51729"/>
    </source>
</evidence>
<dbReference type="SUPFAM" id="SSF55729">
    <property type="entry name" value="Acyl-CoA N-acyltransferases (Nat)"/>
    <property type="match status" value="1"/>
</dbReference>
<protein>
    <submittedName>
        <fullName evidence="2">Unannotated protein</fullName>
    </submittedName>
</protein>
<dbReference type="PANTHER" id="PTHR31435">
    <property type="entry name" value="PROTEIN NATD1"/>
    <property type="match status" value="1"/>
</dbReference>